<dbReference type="Pfam" id="PF01740">
    <property type="entry name" value="STAS"/>
    <property type="match status" value="1"/>
</dbReference>
<dbReference type="PANTHER" id="PTHR33495">
    <property type="entry name" value="ANTI-SIGMA FACTOR ANTAGONIST TM_1081-RELATED-RELATED"/>
    <property type="match status" value="1"/>
</dbReference>
<dbReference type="AlphaFoldDB" id="A0A1I0DIC7"/>
<dbReference type="InterPro" id="IPR002645">
    <property type="entry name" value="STAS_dom"/>
</dbReference>
<dbReference type="SUPFAM" id="SSF52091">
    <property type="entry name" value="SpoIIaa-like"/>
    <property type="match status" value="1"/>
</dbReference>
<gene>
    <name evidence="4" type="ORF">SAMN04487771_101240</name>
</gene>
<dbReference type="PROSITE" id="PS50801">
    <property type="entry name" value="STAS"/>
    <property type="match status" value="1"/>
</dbReference>
<dbReference type="CDD" id="cd07043">
    <property type="entry name" value="STAS_anti-anti-sigma_factors"/>
    <property type="match status" value="1"/>
</dbReference>
<dbReference type="STRING" id="1526.SAMN02910262_00199"/>
<dbReference type="NCBIfam" id="TIGR00377">
    <property type="entry name" value="ant_ant_sig"/>
    <property type="match status" value="1"/>
</dbReference>
<evidence type="ECO:0000313" key="5">
    <source>
        <dbReference type="Proteomes" id="UP000199820"/>
    </source>
</evidence>
<dbReference type="InterPro" id="IPR036513">
    <property type="entry name" value="STAS_dom_sf"/>
</dbReference>
<name>A0A1I0DIC7_9FIRM</name>
<dbReference type="OrthoDB" id="9794628at2"/>
<keyword evidence="5" id="KW-1185">Reference proteome</keyword>
<comment type="similarity">
    <text evidence="1 2">Belongs to the anti-sigma-factor antagonist family.</text>
</comment>
<accession>A0A1I0DIC7</accession>
<dbReference type="Gene3D" id="3.30.750.24">
    <property type="entry name" value="STAS domain"/>
    <property type="match status" value="1"/>
</dbReference>
<evidence type="ECO:0000259" key="3">
    <source>
        <dbReference type="PROSITE" id="PS50801"/>
    </source>
</evidence>
<dbReference type="PANTHER" id="PTHR33495:SF14">
    <property type="entry name" value="ANTI-SIGMA FACTOR ANTAGONIST"/>
    <property type="match status" value="1"/>
</dbReference>
<dbReference type="Proteomes" id="UP000199820">
    <property type="component" value="Unassembled WGS sequence"/>
</dbReference>
<dbReference type="GO" id="GO:0043856">
    <property type="term" value="F:anti-sigma factor antagonist activity"/>
    <property type="evidence" value="ECO:0007669"/>
    <property type="project" value="InterPro"/>
</dbReference>
<organism evidence="4 5">
    <name type="scientific">[Clostridium] aminophilum</name>
    <dbReference type="NCBI Taxonomy" id="1526"/>
    <lineage>
        <taxon>Bacteria</taxon>
        <taxon>Bacillati</taxon>
        <taxon>Bacillota</taxon>
        <taxon>Clostridia</taxon>
        <taxon>Lachnospirales</taxon>
        <taxon>Lachnospiraceae</taxon>
    </lineage>
</organism>
<evidence type="ECO:0000313" key="4">
    <source>
        <dbReference type="EMBL" id="SET31800.1"/>
    </source>
</evidence>
<evidence type="ECO:0000256" key="2">
    <source>
        <dbReference type="RuleBase" id="RU003749"/>
    </source>
</evidence>
<sequence length="99" mass="10957">MLQIDKHAEEKALTLALTGRLDTTTAPELEAVVKENTAGVEKLEFDCSKLEYISSAGLRVLLASQKIMNKQGSMVVRNISEEIREIFDVTGFSDILTIE</sequence>
<reference evidence="4 5" key="1">
    <citation type="submission" date="2016-10" db="EMBL/GenBank/DDBJ databases">
        <authorList>
            <person name="de Groot N.N."/>
        </authorList>
    </citation>
    <scope>NUCLEOTIDE SEQUENCE [LARGE SCALE GENOMIC DNA]</scope>
    <source>
        <strain evidence="4 5">KH1P1</strain>
    </source>
</reference>
<dbReference type="eggNOG" id="COG1366">
    <property type="taxonomic scope" value="Bacteria"/>
</dbReference>
<proteinExistence type="inferred from homology"/>
<feature type="domain" description="STAS" evidence="3">
    <location>
        <begin position="2"/>
        <end position="99"/>
    </location>
</feature>
<dbReference type="EMBL" id="FOIL01000012">
    <property type="protein sequence ID" value="SET31800.1"/>
    <property type="molecule type" value="Genomic_DNA"/>
</dbReference>
<evidence type="ECO:0000256" key="1">
    <source>
        <dbReference type="ARBA" id="ARBA00009013"/>
    </source>
</evidence>
<dbReference type="InterPro" id="IPR003658">
    <property type="entry name" value="Anti-sigma_ant"/>
</dbReference>
<dbReference type="RefSeq" id="WP_074649117.1">
    <property type="nucleotide sequence ID" value="NZ_FOIL01000012.1"/>
</dbReference>
<protein>
    <recommendedName>
        <fullName evidence="2">Anti-sigma factor antagonist</fullName>
    </recommendedName>
</protein>